<evidence type="ECO:0000313" key="3">
    <source>
        <dbReference type="Proteomes" id="UP000698173"/>
    </source>
</evidence>
<dbReference type="SUPFAM" id="SSF88697">
    <property type="entry name" value="PUA domain-like"/>
    <property type="match status" value="1"/>
</dbReference>
<dbReference type="AlphaFoldDB" id="A0A921KE59"/>
<feature type="domain" description="DUF3850" evidence="1">
    <location>
        <begin position="4"/>
        <end position="68"/>
    </location>
</feature>
<evidence type="ECO:0000259" key="1">
    <source>
        <dbReference type="Pfam" id="PF12961"/>
    </source>
</evidence>
<dbReference type="InterPro" id="IPR039440">
    <property type="entry name" value="DUF3850"/>
</dbReference>
<dbReference type="Pfam" id="PF12961">
    <property type="entry name" value="DUF3850"/>
    <property type="match status" value="1"/>
</dbReference>
<dbReference type="Gene3D" id="2.30.130.30">
    <property type="entry name" value="Hypothetical protein"/>
    <property type="match status" value="1"/>
</dbReference>
<reference evidence="2" key="2">
    <citation type="submission" date="2021-09" db="EMBL/GenBank/DDBJ databases">
        <authorList>
            <person name="Gilroy R."/>
        </authorList>
    </citation>
    <scope>NUCLEOTIDE SEQUENCE</scope>
    <source>
        <strain evidence="2">CHK171-7178</strain>
    </source>
</reference>
<sequence length="79" mass="9192">MSKVHQLKILPEYFNAVRLGVKTFEIRKNDRDYQVGDSLFLKEYEDGAFTGNALYARVTYITDYLMVHPTIVMAIELDD</sequence>
<evidence type="ECO:0000313" key="2">
    <source>
        <dbReference type="EMBL" id="HJF32801.1"/>
    </source>
</evidence>
<dbReference type="EMBL" id="DYWT01000217">
    <property type="protein sequence ID" value="HJF32801.1"/>
    <property type="molecule type" value="Genomic_DNA"/>
</dbReference>
<proteinExistence type="predicted"/>
<comment type="caution">
    <text evidence="2">The sequence shown here is derived from an EMBL/GenBank/DDBJ whole genome shotgun (WGS) entry which is preliminary data.</text>
</comment>
<accession>A0A921KE59</accession>
<gene>
    <name evidence="2" type="ORF">K8V56_13645</name>
</gene>
<name>A0A921KE59_SPOPS</name>
<dbReference type="Proteomes" id="UP000698173">
    <property type="component" value="Unassembled WGS sequence"/>
</dbReference>
<reference evidence="2" key="1">
    <citation type="journal article" date="2021" name="PeerJ">
        <title>Extensive microbial diversity within the chicken gut microbiome revealed by metagenomics and culture.</title>
        <authorList>
            <person name="Gilroy R."/>
            <person name="Ravi A."/>
            <person name="Getino M."/>
            <person name="Pursley I."/>
            <person name="Horton D.L."/>
            <person name="Alikhan N.F."/>
            <person name="Baker D."/>
            <person name="Gharbi K."/>
            <person name="Hall N."/>
            <person name="Watson M."/>
            <person name="Adriaenssens E.M."/>
            <person name="Foster-Nyarko E."/>
            <person name="Jarju S."/>
            <person name="Secka A."/>
            <person name="Antonio M."/>
            <person name="Oren A."/>
            <person name="Chaudhuri R.R."/>
            <person name="La Ragione R."/>
            <person name="Hildebrand F."/>
            <person name="Pallen M.J."/>
        </authorList>
    </citation>
    <scope>NUCLEOTIDE SEQUENCE</scope>
    <source>
        <strain evidence="2">CHK171-7178</strain>
    </source>
</reference>
<protein>
    <submittedName>
        <fullName evidence="2">DUF3850 domain-containing protein</fullName>
    </submittedName>
</protein>
<dbReference type="InterPro" id="IPR015947">
    <property type="entry name" value="PUA-like_sf"/>
</dbReference>
<organism evidence="2 3">
    <name type="scientific">Sporosarcina psychrophila</name>
    <name type="common">Bacillus psychrophilus</name>
    <dbReference type="NCBI Taxonomy" id="1476"/>
    <lineage>
        <taxon>Bacteria</taxon>
        <taxon>Bacillati</taxon>
        <taxon>Bacillota</taxon>
        <taxon>Bacilli</taxon>
        <taxon>Bacillales</taxon>
        <taxon>Caryophanaceae</taxon>
        <taxon>Sporosarcina</taxon>
    </lineage>
</organism>